<dbReference type="EMBL" id="SADE01000001">
    <property type="protein sequence ID" value="RVU38944.1"/>
    <property type="molecule type" value="Genomic_DNA"/>
</dbReference>
<feature type="transmembrane region" description="Helical" evidence="1">
    <location>
        <begin position="256"/>
        <end position="283"/>
    </location>
</feature>
<protein>
    <recommendedName>
        <fullName evidence="4">DUF1624 domain-containing protein</fullName>
    </recommendedName>
</protein>
<organism evidence="2 3">
    <name type="scientific">Hwanghaeella grinnelliae</name>
    <dbReference type="NCBI Taxonomy" id="2500179"/>
    <lineage>
        <taxon>Bacteria</taxon>
        <taxon>Pseudomonadati</taxon>
        <taxon>Pseudomonadota</taxon>
        <taxon>Alphaproteobacteria</taxon>
        <taxon>Rhodospirillales</taxon>
        <taxon>Rhodospirillaceae</taxon>
        <taxon>Hwanghaeella</taxon>
    </lineage>
</organism>
<feature type="transmembrane region" description="Helical" evidence="1">
    <location>
        <begin position="126"/>
        <end position="147"/>
    </location>
</feature>
<evidence type="ECO:0000313" key="3">
    <source>
        <dbReference type="Proteomes" id="UP000287447"/>
    </source>
</evidence>
<feature type="transmembrane region" description="Helical" evidence="1">
    <location>
        <begin position="12"/>
        <end position="33"/>
    </location>
</feature>
<evidence type="ECO:0008006" key="4">
    <source>
        <dbReference type="Google" id="ProtNLM"/>
    </source>
</evidence>
<feature type="transmembrane region" description="Helical" evidence="1">
    <location>
        <begin position="304"/>
        <end position="321"/>
    </location>
</feature>
<dbReference type="OrthoDB" id="9775975at2"/>
<feature type="transmembrane region" description="Helical" evidence="1">
    <location>
        <begin position="85"/>
        <end position="106"/>
    </location>
</feature>
<keyword evidence="3" id="KW-1185">Reference proteome</keyword>
<dbReference type="AlphaFoldDB" id="A0A437QWM9"/>
<keyword evidence="1" id="KW-0812">Transmembrane</keyword>
<evidence type="ECO:0000313" key="2">
    <source>
        <dbReference type="EMBL" id="RVU38944.1"/>
    </source>
</evidence>
<reference evidence="3" key="1">
    <citation type="submission" date="2019-01" db="EMBL/GenBank/DDBJ databases">
        <title>Gri0909 isolated from a small marine red alga.</title>
        <authorList>
            <person name="Kim J."/>
            <person name="Jeong S.E."/>
            <person name="Jeon C.O."/>
        </authorList>
    </citation>
    <scope>NUCLEOTIDE SEQUENCE [LARGE SCALE GENOMIC DNA]</scope>
    <source>
        <strain evidence="3">Gri0909</strain>
    </source>
</reference>
<proteinExistence type="predicted"/>
<gene>
    <name evidence="2" type="ORF">EOI86_06680</name>
</gene>
<evidence type="ECO:0000256" key="1">
    <source>
        <dbReference type="SAM" id="Phobius"/>
    </source>
</evidence>
<keyword evidence="1" id="KW-0472">Membrane</keyword>
<dbReference type="PANTHER" id="PTHR38592:SF3">
    <property type="entry name" value="BLL4819 PROTEIN"/>
    <property type="match status" value="1"/>
</dbReference>
<feature type="transmembrane region" description="Helical" evidence="1">
    <location>
        <begin position="180"/>
        <end position="200"/>
    </location>
</feature>
<dbReference type="PANTHER" id="PTHR38592">
    <property type="entry name" value="BLL4819 PROTEIN"/>
    <property type="match status" value="1"/>
</dbReference>
<feature type="transmembrane region" description="Helical" evidence="1">
    <location>
        <begin position="333"/>
        <end position="352"/>
    </location>
</feature>
<dbReference type="Proteomes" id="UP000287447">
    <property type="component" value="Unassembled WGS sequence"/>
</dbReference>
<sequence length="367" mass="40421">MRFDLVDGIRGHLLIGMLVAHLSFHPGMGWLLHFHHHALFKVFDAEFFVVIAGFLVGFLASEKIGAKPATRWELAQYLGRRTMTVYAYFTLAGFALLMLLGEGAYSWHGALSTAADVLIFQNGPRFGGILGLYILCFLLLLAAVLVLGVRPLGLLALSAGLYLLSQFSYMRGLWGIGGDIMAFDVAAWQFPFIASFALGFHRKAVGRAIDRLPEPVALAAVVGLFCASLVLAKFWITPPFAEVPPEMPRHWPRPQLHPYHLLKTLVLALAVTIVLVGGHRLLAWPRAVAAGYFRLGFLRAIGKYSIRMFTLHLILVSLFAYSVDRLTQGEKTALAFFMLAVFIAAPSVVTAIGRGYGKRGKQTEIRP</sequence>
<feature type="transmembrane region" description="Helical" evidence="1">
    <location>
        <begin position="45"/>
        <end position="64"/>
    </location>
</feature>
<accession>A0A437QWM9</accession>
<dbReference type="RefSeq" id="WP_127764316.1">
    <property type="nucleotide sequence ID" value="NZ_SADE01000001.1"/>
</dbReference>
<dbReference type="Pfam" id="PF10129">
    <property type="entry name" value="OpgC_C"/>
    <property type="match status" value="1"/>
</dbReference>
<dbReference type="InterPro" id="IPR014550">
    <property type="entry name" value="UCP028704_OpgC"/>
</dbReference>
<comment type="caution">
    <text evidence="2">The sequence shown here is derived from an EMBL/GenBank/DDBJ whole genome shotgun (WGS) entry which is preliminary data.</text>
</comment>
<name>A0A437QWM9_9PROT</name>
<keyword evidence="1" id="KW-1133">Transmembrane helix</keyword>
<feature type="transmembrane region" description="Helical" evidence="1">
    <location>
        <begin position="154"/>
        <end position="174"/>
    </location>
</feature>
<feature type="transmembrane region" description="Helical" evidence="1">
    <location>
        <begin position="212"/>
        <end position="236"/>
    </location>
</feature>